<gene>
    <name evidence="3" type="ORF">F8C82_01290</name>
</gene>
<dbReference type="PANTHER" id="PTHR46401">
    <property type="entry name" value="GLYCOSYLTRANSFERASE WBBK-RELATED"/>
    <property type="match status" value="1"/>
</dbReference>
<keyword evidence="4" id="KW-1185">Reference proteome</keyword>
<dbReference type="GO" id="GO:0016757">
    <property type="term" value="F:glycosyltransferase activity"/>
    <property type="evidence" value="ECO:0007669"/>
    <property type="project" value="InterPro"/>
</dbReference>
<name>A0A6L3ZHJ0_9FLAO</name>
<dbReference type="PANTHER" id="PTHR46401:SF2">
    <property type="entry name" value="GLYCOSYLTRANSFERASE WBBK-RELATED"/>
    <property type="match status" value="1"/>
</dbReference>
<dbReference type="InterPro" id="IPR001296">
    <property type="entry name" value="Glyco_trans_1"/>
</dbReference>
<keyword evidence="1 3" id="KW-0808">Transferase</keyword>
<dbReference type="EMBL" id="WBVQ01000001">
    <property type="protein sequence ID" value="KAB2817058.1"/>
    <property type="molecule type" value="Genomic_DNA"/>
</dbReference>
<dbReference type="Pfam" id="PF00534">
    <property type="entry name" value="Glycos_transf_1"/>
    <property type="match status" value="1"/>
</dbReference>
<dbReference type="GO" id="GO:0009103">
    <property type="term" value="P:lipopolysaccharide biosynthetic process"/>
    <property type="evidence" value="ECO:0007669"/>
    <property type="project" value="TreeGrafter"/>
</dbReference>
<feature type="domain" description="Glycosyl transferase family 1" evidence="2">
    <location>
        <begin position="169"/>
        <end position="309"/>
    </location>
</feature>
<sequence>MKIAFVTRSTLFIQPGGDTQQVEQSAAELSQLGVQVDVITNQRNVDLSEYDLVHFFNLGRPADLIRHRNWDAVPLFISTIWVEYNNSNRMETLKTLARGILGNDRIPPFSYLTAGQEKSMQQILQRADLLITTTEKEVMRLQQAFGDIAPTYVVPPGINRSYSEELPEEREERRGVLVVGRFEEIKNQKRAIEGLAQLHENITFVGDAASNNPSYLTECKKLATNNMSFRPHSSMEALKMLYRSHKVVLVPSTFETFGLTALEGLSQGCEVVLSTSAGAYELLKDYVHAINPLAPDDIARGVEEALQTPTSSSGRAYACQYTWKRAAETLHKLYETRLNA</sequence>
<proteinExistence type="predicted"/>
<protein>
    <submittedName>
        <fullName evidence="3">Glycosyltransferase family 4 protein</fullName>
    </submittedName>
</protein>
<organism evidence="3 4">
    <name type="scientific">Phaeocystidibacter marisrubri</name>
    <dbReference type="NCBI Taxonomy" id="1577780"/>
    <lineage>
        <taxon>Bacteria</taxon>
        <taxon>Pseudomonadati</taxon>
        <taxon>Bacteroidota</taxon>
        <taxon>Flavobacteriia</taxon>
        <taxon>Flavobacteriales</taxon>
        <taxon>Phaeocystidibacteraceae</taxon>
        <taxon>Phaeocystidibacter</taxon>
    </lineage>
</organism>
<evidence type="ECO:0000256" key="1">
    <source>
        <dbReference type="ARBA" id="ARBA00022679"/>
    </source>
</evidence>
<dbReference type="SUPFAM" id="SSF53756">
    <property type="entry name" value="UDP-Glycosyltransferase/glycogen phosphorylase"/>
    <property type="match status" value="1"/>
</dbReference>
<dbReference type="Proteomes" id="UP000484164">
    <property type="component" value="Unassembled WGS sequence"/>
</dbReference>
<dbReference type="AlphaFoldDB" id="A0A6L3ZHJ0"/>
<comment type="caution">
    <text evidence="3">The sequence shown here is derived from an EMBL/GenBank/DDBJ whole genome shotgun (WGS) entry which is preliminary data.</text>
</comment>
<evidence type="ECO:0000259" key="2">
    <source>
        <dbReference type="Pfam" id="PF00534"/>
    </source>
</evidence>
<dbReference type="RefSeq" id="WP_151691629.1">
    <property type="nucleotide sequence ID" value="NZ_BMGX01000002.1"/>
</dbReference>
<accession>A0A6L3ZHJ0</accession>
<dbReference type="Gene3D" id="3.40.50.2000">
    <property type="entry name" value="Glycogen Phosphorylase B"/>
    <property type="match status" value="2"/>
</dbReference>
<dbReference type="OrthoDB" id="9811239at2"/>
<dbReference type="CDD" id="cd03801">
    <property type="entry name" value="GT4_PimA-like"/>
    <property type="match status" value="1"/>
</dbReference>
<evidence type="ECO:0000313" key="4">
    <source>
        <dbReference type="Proteomes" id="UP000484164"/>
    </source>
</evidence>
<evidence type="ECO:0000313" key="3">
    <source>
        <dbReference type="EMBL" id="KAB2817058.1"/>
    </source>
</evidence>
<reference evidence="3 4" key="1">
    <citation type="submission" date="2019-10" db="EMBL/GenBank/DDBJ databases">
        <title>Genome sequence of Phaeocystidibacter marisrubri JCM30614 (type strain).</title>
        <authorList>
            <person name="Bowman J.P."/>
        </authorList>
    </citation>
    <scope>NUCLEOTIDE SEQUENCE [LARGE SCALE GENOMIC DNA]</scope>
    <source>
        <strain evidence="3 4">JCM 30614</strain>
    </source>
</reference>